<feature type="chain" id="PRO_5040193200" evidence="1">
    <location>
        <begin position="23"/>
        <end position="213"/>
    </location>
</feature>
<accession>A0A9Q0XAM8</accession>
<reference evidence="2" key="1">
    <citation type="journal article" date="2023" name="DNA Res.">
        <title>Chromosome-level genome assembly of Phrynocephalus forsythii using third-generation DNA sequencing and Hi-C analysis.</title>
        <authorList>
            <person name="Qi Y."/>
            <person name="Zhao W."/>
            <person name="Zhao Y."/>
            <person name="Niu C."/>
            <person name="Cao S."/>
            <person name="Zhang Y."/>
        </authorList>
    </citation>
    <scope>NUCLEOTIDE SEQUENCE</scope>
    <source>
        <tissue evidence="2">Muscle</tissue>
    </source>
</reference>
<evidence type="ECO:0000313" key="2">
    <source>
        <dbReference type="EMBL" id="KAJ7307586.1"/>
    </source>
</evidence>
<evidence type="ECO:0000256" key="1">
    <source>
        <dbReference type="SAM" id="SignalP"/>
    </source>
</evidence>
<comment type="caution">
    <text evidence="2">The sequence shown here is derived from an EMBL/GenBank/DDBJ whole genome shotgun (WGS) entry which is preliminary data.</text>
</comment>
<gene>
    <name evidence="2" type="ORF">JRQ81_009614</name>
</gene>
<sequence>MSCPRWLVLALVLRVAAPSALGGEEAVTEREALHTWVSCPRQEQEEEPRLMPVYSACMLRCAARALSRMTGSQKVLRLHEGKQGEEQEFCWVLRLRCQEGERLTKAFVFFNLHQPPDGDRPPSYRLLLTTPPAQRRHLRPRPGNWATKLLSTEACGVHFDVTEPFRRAKGGPEAKMCVRAVCPAEGVCEAVRLALQCPPFLTTLWQSLPRPDG</sequence>
<keyword evidence="1" id="KW-0732">Signal</keyword>
<proteinExistence type="predicted"/>
<organism evidence="2 3">
    <name type="scientific">Phrynocephalus forsythii</name>
    <dbReference type="NCBI Taxonomy" id="171643"/>
    <lineage>
        <taxon>Eukaryota</taxon>
        <taxon>Metazoa</taxon>
        <taxon>Chordata</taxon>
        <taxon>Craniata</taxon>
        <taxon>Vertebrata</taxon>
        <taxon>Euteleostomi</taxon>
        <taxon>Lepidosauria</taxon>
        <taxon>Squamata</taxon>
        <taxon>Bifurcata</taxon>
        <taxon>Unidentata</taxon>
        <taxon>Episquamata</taxon>
        <taxon>Toxicofera</taxon>
        <taxon>Iguania</taxon>
        <taxon>Acrodonta</taxon>
        <taxon>Agamidae</taxon>
        <taxon>Agaminae</taxon>
        <taxon>Phrynocephalus</taxon>
    </lineage>
</organism>
<dbReference type="OrthoDB" id="9929604at2759"/>
<protein>
    <submittedName>
        <fullName evidence="2">Uncharacterized protein</fullName>
    </submittedName>
</protein>
<feature type="signal peptide" evidence="1">
    <location>
        <begin position="1"/>
        <end position="22"/>
    </location>
</feature>
<evidence type="ECO:0000313" key="3">
    <source>
        <dbReference type="Proteomes" id="UP001142489"/>
    </source>
</evidence>
<dbReference type="Proteomes" id="UP001142489">
    <property type="component" value="Unassembled WGS sequence"/>
</dbReference>
<keyword evidence="3" id="KW-1185">Reference proteome</keyword>
<dbReference type="EMBL" id="JAPFRF010000019">
    <property type="protein sequence ID" value="KAJ7307586.1"/>
    <property type="molecule type" value="Genomic_DNA"/>
</dbReference>
<dbReference type="AlphaFoldDB" id="A0A9Q0XAM8"/>
<name>A0A9Q0XAM8_9SAUR</name>